<organism evidence="3 4">
    <name type="scientific">Rhizophagus irregularis</name>
    <dbReference type="NCBI Taxonomy" id="588596"/>
    <lineage>
        <taxon>Eukaryota</taxon>
        <taxon>Fungi</taxon>
        <taxon>Fungi incertae sedis</taxon>
        <taxon>Mucoromycota</taxon>
        <taxon>Glomeromycotina</taxon>
        <taxon>Glomeromycetes</taxon>
        <taxon>Glomerales</taxon>
        <taxon>Glomeraceae</taxon>
        <taxon>Rhizophagus</taxon>
    </lineage>
</organism>
<dbReference type="VEuPathDB" id="FungiDB:RhiirA1_437144"/>
<accession>A0A2I1GPA2</accession>
<feature type="compositionally biased region" description="Low complexity" evidence="2">
    <location>
        <begin position="129"/>
        <end position="141"/>
    </location>
</feature>
<dbReference type="AlphaFoldDB" id="A0A2I1GPA2"/>
<protein>
    <submittedName>
        <fullName evidence="3">Uncharacterized protein</fullName>
    </submittedName>
</protein>
<name>A0A2I1GPA2_9GLOM</name>
<comment type="caution">
    <text evidence="3">The sequence shown here is derived from an EMBL/GenBank/DDBJ whole genome shotgun (WGS) entry which is preliminary data.</text>
</comment>
<feature type="compositionally biased region" description="Basic and acidic residues" evidence="2">
    <location>
        <begin position="146"/>
        <end position="165"/>
    </location>
</feature>
<dbReference type="Proteomes" id="UP000234323">
    <property type="component" value="Unassembled WGS sequence"/>
</dbReference>
<sequence length="294" mass="34264">MTDDPVRFFLKMFRPLSRSTRKRGVHLISNIPSSFTQNALFSSSCPGLGRGSMDKVILGGKSFSLSSQEINVKPESKTKVNVRPGQFDDVIEENKIMFQSLVEPIKDPLKQLYEERQLSSTQLKRERNNQQQRQRNNQLNLRIHKKEMERTGSNIDRRDKSEKERDVISQIKSRKNSKINRKRQLQQTDFVAQDINWSEFINSNANELDQITLENKEEEQKALQLELEGGDYDRYLSIPKSIQEKFNFDNDIANSLQIVIGQNPSYKLSEKKLVYETLFQNLNTLTQIPHKNKN</sequence>
<evidence type="ECO:0000256" key="2">
    <source>
        <dbReference type="SAM" id="MobiDB-lite"/>
    </source>
</evidence>
<reference evidence="3 4" key="1">
    <citation type="submission" date="2015-10" db="EMBL/GenBank/DDBJ databases">
        <title>Genome analyses suggest a sexual origin of heterokaryosis in a supposedly ancient asexual fungus.</title>
        <authorList>
            <person name="Ropars J."/>
            <person name="Sedzielewska K."/>
            <person name="Noel J."/>
            <person name="Charron P."/>
            <person name="Farinelli L."/>
            <person name="Marton T."/>
            <person name="Kruger M."/>
            <person name="Pelin A."/>
            <person name="Brachmann A."/>
            <person name="Corradi N."/>
        </authorList>
    </citation>
    <scope>NUCLEOTIDE SEQUENCE [LARGE SCALE GENOMIC DNA]</scope>
    <source>
        <strain evidence="3 4">A4</strain>
    </source>
</reference>
<evidence type="ECO:0000313" key="4">
    <source>
        <dbReference type="Proteomes" id="UP000234323"/>
    </source>
</evidence>
<gene>
    <name evidence="3" type="ORF">RhiirA4_525287</name>
</gene>
<dbReference type="EMBL" id="LLXI01000645">
    <property type="protein sequence ID" value="PKY48473.1"/>
    <property type="molecule type" value="Genomic_DNA"/>
</dbReference>
<feature type="region of interest" description="Disordered" evidence="2">
    <location>
        <begin position="120"/>
        <end position="165"/>
    </location>
</feature>
<dbReference type="VEuPathDB" id="FungiDB:FUN_024239"/>
<dbReference type="VEuPathDB" id="FungiDB:RhiirFUN_004533"/>
<proteinExistence type="predicted"/>
<feature type="coiled-coil region" evidence="1">
    <location>
        <begin position="201"/>
        <end position="228"/>
    </location>
</feature>
<keyword evidence="4" id="KW-1185">Reference proteome</keyword>
<keyword evidence="1" id="KW-0175">Coiled coil</keyword>
<evidence type="ECO:0000256" key="1">
    <source>
        <dbReference type="SAM" id="Coils"/>
    </source>
</evidence>
<evidence type="ECO:0000313" key="3">
    <source>
        <dbReference type="EMBL" id="PKY48473.1"/>
    </source>
</evidence>